<name>A0A0E9RD77_ANGAN</name>
<reference evidence="2" key="2">
    <citation type="journal article" date="2015" name="Fish Shellfish Immunol.">
        <title>Early steps in the European eel (Anguilla anguilla)-Vibrio vulnificus interaction in the gills: Role of the RtxA13 toxin.</title>
        <authorList>
            <person name="Callol A."/>
            <person name="Pajuelo D."/>
            <person name="Ebbesson L."/>
            <person name="Teles M."/>
            <person name="MacKenzie S."/>
            <person name="Amaro C."/>
        </authorList>
    </citation>
    <scope>NUCLEOTIDE SEQUENCE</scope>
</reference>
<reference evidence="2" key="1">
    <citation type="submission" date="2014-11" db="EMBL/GenBank/DDBJ databases">
        <authorList>
            <person name="Amaro Gonzalez C."/>
        </authorList>
    </citation>
    <scope>NUCLEOTIDE SEQUENCE</scope>
</reference>
<keyword evidence="1" id="KW-0472">Membrane</keyword>
<sequence>MVLCFCLCFPCWAARWRHFQFVLPPCVNCIIGLIILSLFPPMSCYALPFSGLIVL</sequence>
<keyword evidence="1" id="KW-1133">Transmembrane helix</keyword>
<accession>A0A0E9RD77</accession>
<protein>
    <submittedName>
        <fullName evidence="2">Uncharacterized protein</fullName>
    </submittedName>
</protein>
<proteinExistence type="predicted"/>
<evidence type="ECO:0000313" key="2">
    <source>
        <dbReference type="EMBL" id="JAH27054.1"/>
    </source>
</evidence>
<dbReference type="EMBL" id="GBXM01081523">
    <property type="protein sequence ID" value="JAH27054.1"/>
    <property type="molecule type" value="Transcribed_RNA"/>
</dbReference>
<feature type="transmembrane region" description="Helical" evidence="1">
    <location>
        <begin position="29"/>
        <end position="54"/>
    </location>
</feature>
<dbReference type="AlphaFoldDB" id="A0A0E9RD77"/>
<evidence type="ECO:0000256" key="1">
    <source>
        <dbReference type="SAM" id="Phobius"/>
    </source>
</evidence>
<organism evidence="2">
    <name type="scientific">Anguilla anguilla</name>
    <name type="common">European freshwater eel</name>
    <name type="synonym">Muraena anguilla</name>
    <dbReference type="NCBI Taxonomy" id="7936"/>
    <lineage>
        <taxon>Eukaryota</taxon>
        <taxon>Metazoa</taxon>
        <taxon>Chordata</taxon>
        <taxon>Craniata</taxon>
        <taxon>Vertebrata</taxon>
        <taxon>Euteleostomi</taxon>
        <taxon>Actinopterygii</taxon>
        <taxon>Neopterygii</taxon>
        <taxon>Teleostei</taxon>
        <taxon>Anguilliformes</taxon>
        <taxon>Anguillidae</taxon>
        <taxon>Anguilla</taxon>
    </lineage>
</organism>
<keyword evidence="1" id="KW-0812">Transmembrane</keyword>